<accession>A0AAN9KHY2</accession>
<gene>
    <name evidence="4" type="ORF">RJT34_02919</name>
</gene>
<comment type="caution">
    <text evidence="4">The sequence shown here is derived from an EMBL/GenBank/DDBJ whole genome shotgun (WGS) entry which is preliminary data.</text>
</comment>
<dbReference type="Proteomes" id="UP001359559">
    <property type="component" value="Unassembled WGS sequence"/>
</dbReference>
<dbReference type="SUPFAM" id="SSF50249">
    <property type="entry name" value="Nucleic acid-binding proteins"/>
    <property type="match status" value="1"/>
</dbReference>
<name>A0AAN9KHY2_CLITE</name>
<sequence length="246" mass="28216">MDRMDAADEFQSLQLDNPFTEDDAVVFITQLIRYTECRGFFDEYVKLYIVQGTVEEWVTRDEVRSLMASTFKDILLNKDYVRVINEMVSANKCSLEIDLKFLNNVNPFIVDCKDKSNSIVRFWGVVTKCSGVLSQLQQVKYDCSKCGAILGLFSPNLSVEWKLDRVLSVKQKGHLLSILNRNFQKLTLQESPEMVSAGRLPRSQKVILFHDLIGCAHPGEEIVSSSFLHFLLLFFVYEGLSYPFIL</sequence>
<dbReference type="AlphaFoldDB" id="A0AAN9KHY2"/>
<dbReference type="Gene3D" id="2.40.50.140">
    <property type="entry name" value="Nucleic acid-binding proteins"/>
    <property type="match status" value="1"/>
</dbReference>
<evidence type="ECO:0000259" key="3">
    <source>
        <dbReference type="Pfam" id="PF17207"/>
    </source>
</evidence>
<dbReference type="PANTHER" id="PTHR11630:SF44">
    <property type="entry name" value="DNA REPLICATION LICENSING FACTOR MCM2"/>
    <property type="match status" value="1"/>
</dbReference>
<evidence type="ECO:0000313" key="5">
    <source>
        <dbReference type="Proteomes" id="UP001359559"/>
    </source>
</evidence>
<dbReference type="GO" id="GO:1902975">
    <property type="term" value="P:mitotic DNA replication initiation"/>
    <property type="evidence" value="ECO:0007669"/>
    <property type="project" value="TreeGrafter"/>
</dbReference>
<dbReference type="GO" id="GO:0042555">
    <property type="term" value="C:MCM complex"/>
    <property type="evidence" value="ECO:0007669"/>
    <property type="project" value="InterPro"/>
</dbReference>
<dbReference type="GO" id="GO:0003697">
    <property type="term" value="F:single-stranded DNA binding"/>
    <property type="evidence" value="ECO:0007669"/>
    <property type="project" value="TreeGrafter"/>
</dbReference>
<dbReference type="Pfam" id="PF17207">
    <property type="entry name" value="MCM_OB"/>
    <property type="match status" value="1"/>
</dbReference>
<dbReference type="InterPro" id="IPR031327">
    <property type="entry name" value="MCM"/>
</dbReference>
<comment type="similarity">
    <text evidence="1">Belongs to the MCM family.</text>
</comment>
<evidence type="ECO:0000256" key="2">
    <source>
        <dbReference type="ARBA" id="ARBA00023306"/>
    </source>
</evidence>
<dbReference type="PRINTS" id="PR01658">
    <property type="entry name" value="MCMPROTEIN2"/>
</dbReference>
<dbReference type="EMBL" id="JAYKXN010000001">
    <property type="protein sequence ID" value="KAK7318220.1"/>
    <property type="molecule type" value="Genomic_DNA"/>
</dbReference>
<dbReference type="GO" id="GO:0000727">
    <property type="term" value="P:double-strand break repair via break-induced replication"/>
    <property type="evidence" value="ECO:0007669"/>
    <property type="project" value="TreeGrafter"/>
</dbReference>
<dbReference type="InterPro" id="IPR008045">
    <property type="entry name" value="MCM2"/>
</dbReference>
<evidence type="ECO:0000256" key="1">
    <source>
        <dbReference type="ARBA" id="ARBA00008010"/>
    </source>
</evidence>
<keyword evidence="5" id="KW-1185">Reference proteome</keyword>
<keyword evidence="2" id="KW-0131">Cell cycle</keyword>
<dbReference type="GO" id="GO:0017116">
    <property type="term" value="F:single-stranded DNA helicase activity"/>
    <property type="evidence" value="ECO:0007669"/>
    <property type="project" value="TreeGrafter"/>
</dbReference>
<protein>
    <recommendedName>
        <fullName evidence="3">MCM OB domain-containing protein</fullName>
    </recommendedName>
</protein>
<dbReference type="GO" id="GO:0005634">
    <property type="term" value="C:nucleus"/>
    <property type="evidence" value="ECO:0007669"/>
    <property type="project" value="InterPro"/>
</dbReference>
<feature type="domain" description="MCM OB" evidence="3">
    <location>
        <begin position="114"/>
        <end position="223"/>
    </location>
</feature>
<reference evidence="4 5" key="1">
    <citation type="submission" date="2024-01" db="EMBL/GenBank/DDBJ databases">
        <title>The genomes of 5 underutilized Papilionoideae crops provide insights into root nodulation and disease resistance.</title>
        <authorList>
            <person name="Yuan L."/>
        </authorList>
    </citation>
    <scope>NUCLEOTIDE SEQUENCE [LARGE SCALE GENOMIC DNA]</scope>
    <source>
        <strain evidence="4">LY-2023</strain>
        <tissue evidence="4">Leaf</tissue>
    </source>
</reference>
<proteinExistence type="inferred from homology"/>
<dbReference type="GO" id="GO:0005524">
    <property type="term" value="F:ATP binding"/>
    <property type="evidence" value="ECO:0007669"/>
    <property type="project" value="InterPro"/>
</dbReference>
<dbReference type="InterPro" id="IPR012340">
    <property type="entry name" value="NA-bd_OB-fold"/>
</dbReference>
<dbReference type="Gene3D" id="2.20.28.10">
    <property type="match status" value="1"/>
</dbReference>
<dbReference type="PANTHER" id="PTHR11630">
    <property type="entry name" value="DNA REPLICATION LICENSING FACTOR MCM FAMILY MEMBER"/>
    <property type="match status" value="1"/>
</dbReference>
<dbReference type="InterPro" id="IPR033762">
    <property type="entry name" value="MCM_OB"/>
</dbReference>
<evidence type="ECO:0000313" key="4">
    <source>
        <dbReference type="EMBL" id="KAK7318220.1"/>
    </source>
</evidence>
<dbReference type="GO" id="GO:0043138">
    <property type="term" value="F:3'-5' DNA helicase activity"/>
    <property type="evidence" value="ECO:0007669"/>
    <property type="project" value="TreeGrafter"/>
</dbReference>
<organism evidence="4 5">
    <name type="scientific">Clitoria ternatea</name>
    <name type="common">Butterfly pea</name>
    <dbReference type="NCBI Taxonomy" id="43366"/>
    <lineage>
        <taxon>Eukaryota</taxon>
        <taxon>Viridiplantae</taxon>
        <taxon>Streptophyta</taxon>
        <taxon>Embryophyta</taxon>
        <taxon>Tracheophyta</taxon>
        <taxon>Spermatophyta</taxon>
        <taxon>Magnoliopsida</taxon>
        <taxon>eudicotyledons</taxon>
        <taxon>Gunneridae</taxon>
        <taxon>Pentapetalae</taxon>
        <taxon>rosids</taxon>
        <taxon>fabids</taxon>
        <taxon>Fabales</taxon>
        <taxon>Fabaceae</taxon>
        <taxon>Papilionoideae</taxon>
        <taxon>50 kb inversion clade</taxon>
        <taxon>NPAAA clade</taxon>
        <taxon>indigoferoid/millettioid clade</taxon>
        <taxon>Phaseoleae</taxon>
        <taxon>Clitoria</taxon>
    </lineage>
</organism>